<protein>
    <recommendedName>
        <fullName evidence="8">Inner centromere protein ARK-binding domain-containing protein</fullName>
    </recommendedName>
</protein>
<evidence type="ECO:0000256" key="6">
    <source>
        <dbReference type="ARBA" id="ARBA00023242"/>
    </source>
</evidence>
<name>A0ABU6XPR5_9FABA</name>
<evidence type="ECO:0000313" key="10">
    <source>
        <dbReference type="Proteomes" id="UP001341840"/>
    </source>
</evidence>
<feature type="region of interest" description="Disordered" evidence="7">
    <location>
        <begin position="64"/>
        <end position="87"/>
    </location>
</feature>
<evidence type="ECO:0000256" key="3">
    <source>
        <dbReference type="ARBA" id="ARBA00010042"/>
    </source>
</evidence>
<keyword evidence="6" id="KW-0539">Nucleus</keyword>
<accession>A0ABU6XPR5</accession>
<comment type="caution">
    <text evidence="9">The sequence shown here is derived from an EMBL/GenBank/DDBJ whole genome shotgun (WGS) entry which is preliminary data.</text>
</comment>
<evidence type="ECO:0000256" key="2">
    <source>
        <dbReference type="ARBA" id="ARBA00004186"/>
    </source>
</evidence>
<organism evidence="9 10">
    <name type="scientific">Stylosanthes scabra</name>
    <dbReference type="NCBI Taxonomy" id="79078"/>
    <lineage>
        <taxon>Eukaryota</taxon>
        <taxon>Viridiplantae</taxon>
        <taxon>Streptophyta</taxon>
        <taxon>Embryophyta</taxon>
        <taxon>Tracheophyta</taxon>
        <taxon>Spermatophyta</taxon>
        <taxon>Magnoliopsida</taxon>
        <taxon>eudicotyledons</taxon>
        <taxon>Gunneridae</taxon>
        <taxon>Pentapetalae</taxon>
        <taxon>rosids</taxon>
        <taxon>fabids</taxon>
        <taxon>Fabales</taxon>
        <taxon>Fabaceae</taxon>
        <taxon>Papilionoideae</taxon>
        <taxon>50 kb inversion clade</taxon>
        <taxon>dalbergioids sensu lato</taxon>
        <taxon>Dalbergieae</taxon>
        <taxon>Pterocarpus clade</taxon>
        <taxon>Stylosanthes</taxon>
    </lineage>
</organism>
<comment type="similarity">
    <text evidence="3">Belongs to the INCENP family.</text>
</comment>
<keyword evidence="4" id="KW-0963">Cytoplasm</keyword>
<dbReference type="Proteomes" id="UP001341840">
    <property type="component" value="Unassembled WGS sequence"/>
</dbReference>
<dbReference type="EMBL" id="JASCZI010212245">
    <property type="protein sequence ID" value="MED6198860.1"/>
    <property type="molecule type" value="Genomic_DNA"/>
</dbReference>
<evidence type="ECO:0000256" key="5">
    <source>
        <dbReference type="ARBA" id="ARBA00023212"/>
    </source>
</evidence>
<evidence type="ECO:0000256" key="7">
    <source>
        <dbReference type="SAM" id="MobiDB-lite"/>
    </source>
</evidence>
<sequence length="117" mass="13112">MELVSASEPLNSRNFATDKIKESYPVYSKAVSGGANKEMVMGNLIKAAEDDAFINEYPFQEQSYDISPYKGSDDEDEDDKPNNKFIPSWASKHRLSLAASSQKMDPEMIFLSEAFSK</sequence>
<keyword evidence="10" id="KW-1185">Reference proteome</keyword>
<evidence type="ECO:0000256" key="1">
    <source>
        <dbReference type="ARBA" id="ARBA00004123"/>
    </source>
</evidence>
<dbReference type="InterPro" id="IPR005635">
    <property type="entry name" value="Inner_centromere_prot_ARK-bd"/>
</dbReference>
<proteinExistence type="inferred from homology"/>
<dbReference type="Pfam" id="PF03941">
    <property type="entry name" value="INCENP_ARK-bind"/>
    <property type="match status" value="1"/>
</dbReference>
<evidence type="ECO:0000313" key="9">
    <source>
        <dbReference type="EMBL" id="MED6198860.1"/>
    </source>
</evidence>
<reference evidence="9 10" key="1">
    <citation type="journal article" date="2023" name="Plants (Basel)">
        <title>Bridging the Gap: Combining Genomics and Transcriptomics Approaches to Understand Stylosanthes scabra, an Orphan Legume from the Brazilian Caatinga.</title>
        <authorList>
            <person name="Ferreira-Neto J.R.C."/>
            <person name="da Silva M.D."/>
            <person name="Binneck E."/>
            <person name="de Melo N.F."/>
            <person name="da Silva R.H."/>
            <person name="de Melo A.L.T.M."/>
            <person name="Pandolfi V."/>
            <person name="Bustamante F.O."/>
            <person name="Brasileiro-Vidal A.C."/>
            <person name="Benko-Iseppon A.M."/>
        </authorList>
    </citation>
    <scope>NUCLEOTIDE SEQUENCE [LARGE SCALE GENOMIC DNA]</scope>
    <source>
        <tissue evidence="9">Leaves</tissue>
    </source>
</reference>
<evidence type="ECO:0000259" key="8">
    <source>
        <dbReference type="Pfam" id="PF03941"/>
    </source>
</evidence>
<gene>
    <name evidence="9" type="ORF">PIB30_070551</name>
</gene>
<keyword evidence="5" id="KW-0206">Cytoskeleton</keyword>
<evidence type="ECO:0000256" key="4">
    <source>
        <dbReference type="ARBA" id="ARBA00022490"/>
    </source>
</evidence>
<comment type="subcellular location">
    <subcellularLocation>
        <location evidence="2">Cytoplasm</location>
        <location evidence="2">Cytoskeleton</location>
        <location evidence="2">Spindle</location>
    </subcellularLocation>
    <subcellularLocation>
        <location evidence="1">Nucleus</location>
    </subcellularLocation>
</comment>
<feature type="domain" description="Inner centromere protein ARK-binding" evidence="8">
    <location>
        <begin position="72"/>
        <end position="110"/>
    </location>
</feature>